<dbReference type="Proteomes" id="UP001159042">
    <property type="component" value="Unassembled WGS sequence"/>
</dbReference>
<dbReference type="InterPro" id="IPR021109">
    <property type="entry name" value="Peptidase_aspartic_dom_sf"/>
</dbReference>
<dbReference type="InterPro" id="IPR040676">
    <property type="entry name" value="DUF5641"/>
</dbReference>
<keyword evidence="3" id="KW-1185">Reference proteome</keyword>
<feature type="domain" description="DUF5641" evidence="1">
    <location>
        <begin position="884"/>
        <end position="963"/>
    </location>
</feature>
<comment type="caution">
    <text evidence="2">The sequence shown here is derived from an EMBL/GenBank/DDBJ whole genome shotgun (WGS) entry which is preliminary data.</text>
</comment>
<protein>
    <recommendedName>
        <fullName evidence="1">DUF5641 domain-containing protein</fullName>
    </recommendedName>
</protein>
<dbReference type="GO" id="GO:0071897">
    <property type="term" value="P:DNA biosynthetic process"/>
    <property type="evidence" value="ECO:0007669"/>
    <property type="project" value="UniProtKB-ARBA"/>
</dbReference>
<organism evidence="2 3">
    <name type="scientific">Exocentrus adspersus</name>
    <dbReference type="NCBI Taxonomy" id="1586481"/>
    <lineage>
        <taxon>Eukaryota</taxon>
        <taxon>Metazoa</taxon>
        <taxon>Ecdysozoa</taxon>
        <taxon>Arthropoda</taxon>
        <taxon>Hexapoda</taxon>
        <taxon>Insecta</taxon>
        <taxon>Pterygota</taxon>
        <taxon>Neoptera</taxon>
        <taxon>Endopterygota</taxon>
        <taxon>Coleoptera</taxon>
        <taxon>Polyphaga</taxon>
        <taxon>Cucujiformia</taxon>
        <taxon>Chrysomeloidea</taxon>
        <taxon>Cerambycidae</taxon>
        <taxon>Lamiinae</taxon>
        <taxon>Acanthocinini</taxon>
        <taxon>Exocentrus</taxon>
    </lineage>
</organism>
<accession>A0AAV8VHE2</accession>
<gene>
    <name evidence="2" type="ORF">NQ315_008795</name>
</gene>
<dbReference type="InterPro" id="IPR043502">
    <property type="entry name" value="DNA/RNA_pol_sf"/>
</dbReference>
<dbReference type="Pfam" id="PF03564">
    <property type="entry name" value="DUF1759"/>
    <property type="match status" value="1"/>
</dbReference>
<dbReference type="PANTHER" id="PTHR47331:SF5">
    <property type="entry name" value="RIBONUCLEASE H"/>
    <property type="match status" value="1"/>
</dbReference>
<evidence type="ECO:0000313" key="3">
    <source>
        <dbReference type="Proteomes" id="UP001159042"/>
    </source>
</evidence>
<dbReference type="Pfam" id="PF05380">
    <property type="entry name" value="Peptidase_A17"/>
    <property type="match status" value="1"/>
</dbReference>
<sequence length="971" mass="109943">MSINQLNELKDLADEVNTDEQSELLFQMRIDQLASIFADFKKHHQNILSILAVQDQDIAEEELIRSQFEVNYSYVGAINRRFFGVKQEKADKSETNHSDKKSNVKLPKVEIPKFSGDVTSFKGFIAMFNSVIHNNDSLSNIEKFNYLISSLRGAPLALVQRTQLAAENYDSAYASLLKRYDTKRTIAFAHLQTIDDAPFIKNIKHFSDLSNLSEIYSENLAALRNMGYPFDQWDFLLFYMFAKHLDEETLTRYQLEELLGDDDVPTYQSLFNFVYKQFDAQDTTKLSLHSKLHNSTINRCSSLHGKTPQERFNFAKENKLCLNCLSSQHTTKTCKSSTNCRKCNARHHTLLHFSRESYALNTSKVTSDCPEPTGNKNLEETPSTATTSNATNFCGIVSTTTNVLLSTAVVDIQDIRGNYQCVRVLLDCGSQTSYISQKCFNRLGLTRFNCSLSIQGLSSMKETTAHGAVSCVIKPVGKSLPKISVEAVILRKLCADMPTSKIDNTNWSHISNINLADPQFYQPSAVDLLLGADVFADILQQGRLVGNSEEPIAVNTVFGWILMGKYQVRATPFNHTTSLFSFASDNDLLSLNNNVKRFWELEEVPSATLVSPDDEICEQFYNKTHSRTPSGRYIVELPFIDSMPYFDCDNSRTLALRRFLSLERRLLKTPDIYKKYSDIFSPTDVVQDFRLKRVPFGLRCSPYLANRTIIQVAKDEGAKYPLAADILQQDIYIDDIVTGCNSLQEAKLLRDQLIALLKLGGFELRKWASNVPDFLSDLPESDRQLQMFAFDASTTEALKILGLQWRPFSDDFSYKIETFNSNCCTKRSILSDIARIFDPLGFLAPVTFFAKHFIQHLWSLGLDWDTEIPKPLQDKCASTKIFGRGGKENLHTLQQRQKWLKPNSPSVELGTVVLIKNDITPPLKWQIGRIESLHPGSDNIIRVATVYTKQGVLKRPLVKLCPLPSVSPLLS</sequence>
<dbReference type="PANTHER" id="PTHR47331">
    <property type="entry name" value="PHD-TYPE DOMAIN-CONTAINING PROTEIN"/>
    <property type="match status" value="1"/>
</dbReference>
<dbReference type="Pfam" id="PF18701">
    <property type="entry name" value="DUF5641"/>
    <property type="match status" value="1"/>
</dbReference>
<reference evidence="2 3" key="1">
    <citation type="journal article" date="2023" name="Insect Mol. Biol.">
        <title>Genome sequencing provides insights into the evolution of gene families encoding plant cell wall-degrading enzymes in longhorned beetles.</title>
        <authorList>
            <person name="Shin N.R."/>
            <person name="Okamura Y."/>
            <person name="Kirsch R."/>
            <person name="Pauchet Y."/>
        </authorList>
    </citation>
    <scope>NUCLEOTIDE SEQUENCE [LARGE SCALE GENOMIC DNA]</scope>
    <source>
        <strain evidence="2">EAD_L_NR</strain>
    </source>
</reference>
<dbReference type="InterPro" id="IPR008042">
    <property type="entry name" value="Retrotrans_Pao"/>
</dbReference>
<dbReference type="CDD" id="cd00303">
    <property type="entry name" value="retropepsin_like"/>
    <property type="match status" value="1"/>
</dbReference>
<evidence type="ECO:0000259" key="1">
    <source>
        <dbReference type="Pfam" id="PF18701"/>
    </source>
</evidence>
<name>A0AAV8VHE2_9CUCU</name>
<dbReference type="SUPFAM" id="SSF56672">
    <property type="entry name" value="DNA/RNA polymerases"/>
    <property type="match status" value="1"/>
</dbReference>
<evidence type="ECO:0000313" key="2">
    <source>
        <dbReference type="EMBL" id="KAJ8913402.1"/>
    </source>
</evidence>
<dbReference type="EMBL" id="JANEYG010000095">
    <property type="protein sequence ID" value="KAJ8913402.1"/>
    <property type="molecule type" value="Genomic_DNA"/>
</dbReference>
<dbReference type="InterPro" id="IPR005312">
    <property type="entry name" value="DUF1759"/>
</dbReference>
<proteinExistence type="predicted"/>
<dbReference type="AlphaFoldDB" id="A0AAV8VHE2"/>
<dbReference type="Gene3D" id="2.40.70.10">
    <property type="entry name" value="Acid Proteases"/>
    <property type="match status" value="1"/>
</dbReference>